<proteinExistence type="predicted"/>
<dbReference type="PATRIC" id="fig|1115809.3.peg.1547"/>
<sequence>MKAARPAQRCLLALLLALPVAAGAQNDDIPTREVSVGMGFGTSNLGWDLSRKDVYGMDSGHDMPLGTYRSLRIYDDGSVQPPCFAIGYRRDFKAGCWLAYGVTASYECKENKWKERVSDRTVASSRDSYCTLMPALRLYYLRHRGFRMYGEVGVGASLRYVRQEGEASGSRSVHFTGHFTGFGIQVGRRLFFGTELGYGSLGVARMTAGYRF</sequence>
<dbReference type="RefSeq" id="WP_021589869.1">
    <property type="nucleotide sequence ID" value="NZ_AWEY01000029.1"/>
</dbReference>
<keyword evidence="1" id="KW-0732">Signal</keyword>
<evidence type="ECO:0000313" key="2">
    <source>
        <dbReference type="EMBL" id="ERK39053.1"/>
    </source>
</evidence>
<feature type="signal peptide" evidence="1">
    <location>
        <begin position="1"/>
        <end position="24"/>
    </location>
</feature>
<organism evidence="2 3">
    <name type="scientific">Segatella baroniae F0067</name>
    <dbReference type="NCBI Taxonomy" id="1115809"/>
    <lineage>
        <taxon>Bacteria</taxon>
        <taxon>Pseudomonadati</taxon>
        <taxon>Bacteroidota</taxon>
        <taxon>Bacteroidia</taxon>
        <taxon>Bacteroidales</taxon>
        <taxon>Prevotellaceae</taxon>
        <taxon>Segatella</taxon>
    </lineage>
</organism>
<feature type="chain" id="PRO_5004633216" description="Outer membrane protein beta-barrel domain protein" evidence="1">
    <location>
        <begin position="25"/>
        <end position="212"/>
    </location>
</feature>
<evidence type="ECO:0000313" key="3">
    <source>
        <dbReference type="Proteomes" id="UP000016648"/>
    </source>
</evidence>
<accession>U2QCM4</accession>
<reference evidence="2 3" key="1">
    <citation type="submission" date="2013-08" db="EMBL/GenBank/DDBJ databases">
        <authorList>
            <person name="Durkin A.S."/>
            <person name="Haft D.R."/>
            <person name="McCorrison J."/>
            <person name="Torralba M."/>
            <person name="Gillis M."/>
            <person name="Haft D.H."/>
            <person name="Methe B."/>
            <person name="Sutton G."/>
            <person name="Nelson K.E."/>
        </authorList>
    </citation>
    <scope>NUCLEOTIDE SEQUENCE [LARGE SCALE GENOMIC DNA]</scope>
    <source>
        <strain evidence="2 3">F0067</strain>
    </source>
</reference>
<gene>
    <name evidence="2" type="ORF">HMPREF9135_1169</name>
</gene>
<keyword evidence="3" id="KW-1185">Reference proteome</keyword>
<comment type="caution">
    <text evidence="2">The sequence shown here is derived from an EMBL/GenBank/DDBJ whole genome shotgun (WGS) entry which is preliminary data.</text>
</comment>
<protein>
    <recommendedName>
        <fullName evidence="4">Outer membrane protein beta-barrel domain protein</fullName>
    </recommendedName>
</protein>
<dbReference type="AlphaFoldDB" id="U2QCM4"/>
<evidence type="ECO:0000256" key="1">
    <source>
        <dbReference type="SAM" id="SignalP"/>
    </source>
</evidence>
<evidence type="ECO:0008006" key="4">
    <source>
        <dbReference type="Google" id="ProtNLM"/>
    </source>
</evidence>
<dbReference type="EMBL" id="AWEY01000029">
    <property type="protein sequence ID" value="ERK39053.1"/>
    <property type="molecule type" value="Genomic_DNA"/>
</dbReference>
<name>U2QCM4_9BACT</name>
<dbReference type="Proteomes" id="UP000016648">
    <property type="component" value="Unassembled WGS sequence"/>
</dbReference>